<dbReference type="EMBL" id="BMHV01000001">
    <property type="protein sequence ID" value="GGF51762.1"/>
    <property type="molecule type" value="Genomic_DNA"/>
</dbReference>
<feature type="compositionally biased region" description="Low complexity" evidence="1">
    <location>
        <begin position="15"/>
        <end position="26"/>
    </location>
</feature>
<gene>
    <name evidence="2" type="ORF">GCM10011332_01230</name>
</gene>
<reference evidence="2" key="2">
    <citation type="submission" date="2020-09" db="EMBL/GenBank/DDBJ databases">
        <authorList>
            <person name="Sun Q."/>
            <person name="Zhou Y."/>
        </authorList>
    </citation>
    <scope>NUCLEOTIDE SEQUENCE</scope>
    <source>
        <strain evidence="2">CGMCC 1.15254</strain>
    </source>
</reference>
<sequence>MRGEDESRSFENYSQGQGQQNQGHQQPHTLKLHGTSRTFAMLFEDAQSDYDAGNLGESSYNGDPFARPGKPAFQAYMERATSTYELSTRAIKGELKNRGGSINLAM</sequence>
<feature type="region of interest" description="Disordered" evidence="1">
    <location>
        <begin position="1"/>
        <end position="36"/>
    </location>
</feature>
<protein>
    <submittedName>
        <fullName evidence="2">Uncharacterized protein</fullName>
    </submittedName>
</protein>
<name>A0A917BMK5_9PROT</name>
<reference evidence="2" key="1">
    <citation type="journal article" date="2014" name="Int. J. Syst. Evol. Microbiol.">
        <title>Complete genome sequence of Corynebacterium casei LMG S-19264T (=DSM 44701T), isolated from a smear-ripened cheese.</title>
        <authorList>
            <consortium name="US DOE Joint Genome Institute (JGI-PGF)"/>
            <person name="Walter F."/>
            <person name="Albersmeier A."/>
            <person name="Kalinowski J."/>
            <person name="Ruckert C."/>
        </authorList>
    </citation>
    <scope>NUCLEOTIDE SEQUENCE</scope>
    <source>
        <strain evidence="2">CGMCC 1.15254</strain>
    </source>
</reference>
<evidence type="ECO:0000313" key="2">
    <source>
        <dbReference type="EMBL" id="GGF51762.1"/>
    </source>
</evidence>
<dbReference type="Proteomes" id="UP000632498">
    <property type="component" value="Unassembled WGS sequence"/>
</dbReference>
<comment type="caution">
    <text evidence="2">The sequence shown here is derived from an EMBL/GenBank/DDBJ whole genome shotgun (WGS) entry which is preliminary data.</text>
</comment>
<proteinExistence type="predicted"/>
<evidence type="ECO:0000256" key="1">
    <source>
        <dbReference type="SAM" id="MobiDB-lite"/>
    </source>
</evidence>
<dbReference type="AlphaFoldDB" id="A0A917BMK5"/>
<accession>A0A917BMK5</accession>
<organism evidence="2 3">
    <name type="scientific">Terasakiella brassicae</name>
    <dbReference type="NCBI Taxonomy" id="1634917"/>
    <lineage>
        <taxon>Bacteria</taxon>
        <taxon>Pseudomonadati</taxon>
        <taxon>Pseudomonadota</taxon>
        <taxon>Alphaproteobacteria</taxon>
        <taxon>Rhodospirillales</taxon>
        <taxon>Terasakiellaceae</taxon>
        <taxon>Terasakiella</taxon>
    </lineage>
</organism>
<evidence type="ECO:0000313" key="3">
    <source>
        <dbReference type="Proteomes" id="UP000632498"/>
    </source>
</evidence>
<keyword evidence="3" id="KW-1185">Reference proteome</keyword>